<dbReference type="SUPFAM" id="SSF55729">
    <property type="entry name" value="Acyl-CoA N-acyltransferases (Nat)"/>
    <property type="match status" value="1"/>
</dbReference>
<feature type="domain" description="N-acetyltransferase" evidence="3">
    <location>
        <begin position="182"/>
        <end position="327"/>
    </location>
</feature>
<dbReference type="InterPro" id="IPR016181">
    <property type="entry name" value="Acyl_CoA_acyltransferase"/>
</dbReference>
<organism evidence="4 5">
    <name type="scientific">Crassostrea virginica</name>
    <name type="common">Eastern oyster</name>
    <dbReference type="NCBI Taxonomy" id="6565"/>
    <lineage>
        <taxon>Eukaryota</taxon>
        <taxon>Metazoa</taxon>
        <taxon>Spiralia</taxon>
        <taxon>Lophotrochozoa</taxon>
        <taxon>Mollusca</taxon>
        <taxon>Bivalvia</taxon>
        <taxon>Autobranchia</taxon>
        <taxon>Pteriomorphia</taxon>
        <taxon>Ostreida</taxon>
        <taxon>Ostreoidea</taxon>
        <taxon>Ostreidae</taxon>
        <taxon>Crassostrea</taxon>
    </lineage>
</organism>
<feature type="compositionally biased region" description="Acidic residues" evidence="2">
    <location>
        <begin position="158"/>
        <end position="176"/>
    </location>
</feature>
<dbReference type="CDD" id="cd04301">
    <property type="entry name" value="NAT_SF"/>
    <property type="match status" value="1"/>
</dbReference>
<feature type="region of interest" description="Disordered" evidence="2">
    <location>
        <begin position="151"/>
        <end position="202"/>
    </location>
</feature>
<dbReference type="Gene3D" id="3.40.630.30">
    <property type="match status" value="1"/>
</dbReference>
<sequence>MASAEEKNTGLDSSDLSLIKSIMTDSNSVHESVEKSCSMPGAQLSDKQTFQNREGHSVHAFPVLVDFRRLMQLAPSLATLACEGGNAMIPGISNRDLLHAVVGLYDVSLSDMTPDVLYSSVCDKWARTIVLVRDSQETVEDLTKRKAVRRNLAKKEEDKEDEAKTEEEDKYEEEEATPSKFATVYSDTESEEEEEEDDEEDFSKGINSFIKKAAERRTQQKSADHVSPDMLGIENRIIGAITFEKKYIQKDRVIHLTLLSVRKRYRKYGIGKYLLQQILEPEVVGHYDAIVVHADNGAVDFFQKFGFSDDMVLNSRWGELAEQFTNCTLMSYLPAFSGHTLLSTLKIPGLEVFELEQQFNKWKEKTTEVYQQQVSIVMRMKHEIIQLKCMNEKQNQLIDALILDNERLKKEKLMIEKDYLDHRLTAARSVSYGSDKANDIIPRGFLPTDDEDDIDTNDLISGLQREVDLMDLAIKRERLQSLVDSDPITKSKFTTVDESQYMSFPTTRNKKQGEPYDHMKDAAFFYDVTEQFKKGMKLDPQIKGSYEVTTISKATLSDSYIEKYREQIKKMKDPSLIADLYFCGGLEHPERLNDILKYGFKESDFVYGEYGRGLYFSKYPSKAAQFSAQEKILYVEVGLGNIETVSKQDKTRKSPGGPGFDSIITPGRLQSSRGGGDVVYNEEYIVYNISQVMPLCLISYAGT</sequence>
<dbReference type="RefSeq" id="XP_022317725.1">
    <property type="nucleotide sequence ID" value="XM_022462017.1"/>
</dbReference>
<keyword evidence="4" id="KW-1185">Reference proteome</keyword>
<reference evidence="5" key="1">
    <citation type="submission" date="2025-08" db="UniProtKB">
        <authorList>
            <consortium name="RefSeq"/>
        </authorList>
    </citation>
    <scope>IDENTIFICATION</scope>
    <source>
        <tissue evidence="5">Whole sample</tissue>
    </source>
</reference>
<dbReference type="SUPFAM" id="SSF56399">
    <property type="entry name" value="ADP-ribosylation"/>
    <property type="match status" value="1"/>
</dbReference>
<evidence type="ECO:0000256" key="1">
    <source>
        <dbReference type="SAM" id="Coils"/>
    </source>
</evidence>
<name>A0A8B8CPK5_CRAVI</name>
<feature type="coiled-coil region" evidence="1">
    <location>
        <begin position="391"/>
        <end position="418"/>
    </location>
</feature>
<evidence type="ECO:0000256" key="2">
    <source>
        <dbReference type="SAM" id="MobiDB-lite"/>
    </source>
</evidence>
<accession>A0A8B8CPK5</accession>
<evidence type="ECO:0000259" key="3">
    <source>
        <dbReference type="PROSITE" id="PS51186"/>
    </source>
</evidence>
<dbReference type="GO" id="GO:0016747">
    <property type="term" value="F:acyltransferase activity, transferring groups other than amino-acyl groups"/>
    <property type="evidence" value="ECO:0007669"/>
    <property type="project" value="InterPro"/>
</dbReference>
<dbReference type="Pfam" id="PF13673">
    <property type="entry name" value="Acetyltransf_10"/>
    <property type="match status" value="1"/>
</dbReference>
<gene>
    <name evidence="5" type="primary">LOC111120953</name>
</gene>
<dbReference type="Gene3D" id="3.90.228.10">
    <property type="match status" value="1"/>
</dbReference>
<dbReference type="PROSITE" id="PS51186">
    <property type="entry name" value="GNAT"/>
    <property type="match status" value="1"/>
</dbReference>
<evidence type="ECO:0000313" key="4">
    <source>
        <dbReference type="Proteomes" id="UP000694844"/>
    </source>
</evidence>
<evidence type="ECO:0000313" key="5">
    <source>
        <dbReference type="RefSeq" id="XP_022317725.1"/>
    </source>
</evidence>
<dbReference type="OrthoDB" id="10249393at2759"/>
<dbReference type="AlphaFoldDB" id="A0A8B8CPK5"/>
<dbReference type="KEGG" id="cvn:111120953"/>
<dbReference type="GeneID" id="111120953"/>
<keyword evidence="1" id="KW-0175">Coiled coil</keyword>
<feature type="compositionally biased region" description="Acidic residues" evidence="2">
    <location>
        <begin position="188"/>
        <end position="201"/>
    </location>
</feature>
<protein>
    <submittedName>
        <fullName evidence="5">Uncharacterized protein LOC111120953 isoform X1</fullName>
    </submittedName>
</protein>
<dbReference type="InterPro" id="IPR000182">
    <property type="entry name" value="GNAT_dom"/>
</dbReference>
<dbReference type="Proteomes" id="UP000694844">
    <property type="component" value="Chromosome 2"/>
</dbReference>
<proteinExistence type="predicted"/>